<dbReference type="Pfam" id="PF12833">
    <property type="entry name" value="HTH_18"/>
    <property type="match status" value="1"/>
</dbReference>
<dbReference type="InterPro" id="IPR052158">
    <property type="entry name" value="INH-QAR"/>
</dbReference>
<reference evidence="5 6" key="1">
    <citation type="submission" date="2019-06" db="EMBL/GenBank/DDBJ databases">
        <title>Whole genome sequence for Cellvibrionaceae sp. R142.</title>
        <authorList>
            <person name="Wang G."/>
        </authorList>
    </citation>
    <scope>NUCLEOTIDE SEQUENCE [LARGE SCALE GENOMIC DNA]</scope>
    <source>
        <strain evidence="5 6">R142</strain>
    </source>
</reference>
<evidence type="ECO:0000256" key="2">
    <source>
        <dbReference type="ARBA" id="ARBA00023125"/>
    </source>
</evidence>
<name>A0A545T8B9_9GAMM</name>
<dbReference type="InterPro" id="IPR029062">
    <property type="entry name" value="Class_I_gatase-like"/>
</dbReference>
<dbReference type="InterPro" id="IPR002818">
    <property type="entry name" value="DJ-1/PfpI"/>
</dbReference>
<feature type="domain" description="HTH araC/xylS-type" evidence="4">
    <location>
        <begin position="226"/>
        <end position="324"/>
    </location>
</feature>
<dbReference type="GO" id="GO:0003700">
    <property type="term" value="F:DNA-binding transcription factor activity"/>
    <property type="evidence" value="ECO:0007669"/>
    <property type="project" value="InterPro"/>
</dbReference>
<dbReference type="PANTHER" id="PTHR43130:SF11">
    <property type="entry name" value="TRANSCRIPTIONAL REGULATORY PROTEIN"/>
    <property type="match status" value="1"/>
</dbReference>
<evidence type="ECO:0000313" key="6">
    <source>
        <dbReference type="Proteomes" id="UP000319732"/>
    </source>
</evidence>
<dbReference type="SMART" id="SM00342">
    <property type="entry name" value="HTH_ARAC"/>
    <property type="match status" value="1"/>
</dbReference>
<dbReference type="SUPFAM" id="SSF52317">
    <property type="entry name" value="Class I glutamine amidotransferase-like"/>
    <property type="match status" value="1"/>
</dbReference>
<dbReference type="Proteomes" id="UP000319732">
    <property type="component" value="Unassembled WGS sequence"/>
</dbReference>
<keyword evidence="1" id="KW-0805">Transcription regulation</keyword>
<evidence type="ECO:0000313" key="5">
    <source>
        <dbReference type="EMBL" id="TQV73435.1"/>
    </source>
</evidence>
<keyword evidence="6" id="KW-1185">Reference proteome</keyword>
<evidence type="ECO:0000259" key="4">
    <source>
        <dbReference type="PROSITE" id="PS01124"/>
    </source>
</evidence>
<sequence>MPTITFVLCDHMLATSTTLPIEMLRAAESAAQGRDRHAATLHIQTAAISPERVETRAGLSFTPACTLDQAGHSDMIFLPALWRNPRPLVRRDTVLKPWLRRQYEEGATISAVGTGCCFLAEAGLLNGKPATTHWHYFDQFQKDYPQVQLKRQYFITQAGSLYCAASVNALADLTVHFIQRLYNKPIANHVERHFSHEIRRAYETTSYFESDTLDGTTRHHPDEEIVQAQIWLQDNYGRDIKLSQVALRFEMSVRSFNRRFKSATGKSPLQYLQEIRIETAKDLLKTSNLSISEIAYRVGYQDMGHFTGLFKKFLATTPSDYRSTVRAKLFSVDSQSP</sequence>
<dbReference type="PROSITE" id="PS00041">
    <property type="entry name" value="HTH_ARAC_FAMILY_1"/>
    <property type="match status" value="1"/>
</dbReference>
<dbReference type="RefSeq" id="WP_142905563.1">
    <property type="nucleotide sequence ID" value="NZ_ML660097.1"/>
</dbReference>
<proteinExistence type="predicted"/>
<dbReference type="PROSITE" id="PS01124">
    <property type="entry name" value="HTH_ARAC_FAMILY_2"/>
    <property type="match status" value="1"/>
</dbReference>
<dbReference type="InterPro" id="IPR020449">
    <property type="entry name" value="Tscrpt_reg_AraC-type_HTH"/>
</dbReference>
<dbReference type="Gene3D" id="1.10.10.60">
    <property type="entry name" value="Homeodomain-like"/>
    <property type="match status" value="2"/>
</dbReference>
<dbReference type="PRINTS" id="PR00032">
    <property type="entry name" value="HTHARAC"/>
</dbReference>
<dbReference type="EMBL" id="VHSG01000018">
    <property type="protein sequence ID" value="TQV73435.1"/>
    <property type="molecule type" value="Genomic_DNA"/>
</dbReference>
<dbReference type="InterPro" id="IPR018062">
    <property type="entry name" value="HTH_AraC-typ_CS"/>
</dbReference>
<gene>
    <name evidence="5" type="ORF">FKG94_17170</name>
</gene>
<evidence type="ECO:0000256" key="1">
    <source>
        <dbReference type="ARBA" id="ARBA00023015"/>
    </source>
</evidence>
<dbReference type="PANTHER" id="PTHR43130">
    <property type="entry name" value="ARAC-FAMILY TRANSCRIPTIONAL REGULATOR"/>
    <property type="match status" value="1"/>
</dbReference>
<protein>
    <submittedName>
        <fullName evidence="5">Helix-turn-helix domain-containing protein</fullName>
    </submittedName>
</protein>
<dbReference type="GO" id="GO:0043565">
    <property type="term" value="F:sequence-specific DNA binding"/>
    <property type="evidence" value="ECO:0007669"/>
    <property type="project" value="InterPro"/>
</dbReference>
<dbReference type="AlphaFoldDB" id="A0A545T8B9"/>
<keyword evidence="2" id="KW-0238">DNA-binding</keyword>
<dbReference type="InterPro" id="IPR009057">
    <property type="entry name" value="Homeodomain-like_sf"/>
</dbReference>
<comment type="caution">
    <text evidence="5">The sequence shown here is derived from an EMBL/GenBank/DDBJ whole genome shotgun (WGS) entry which is preliminary data.</text>
</comment>
<keyword evidence="3" id="KW-0804">Transcription</keyword>
<organism evidence="5 6">
    <name type="scientific">Exilibacterium tricleocarpae</name>
    <dbReference type="NCBI Taxonomy" id="2591008"/>
    <lineage>
        <taxon>Bacteria</taxon>
        <taxon>Pseudomonadati</taxon>
        <taxon>Pseudomonadota</taxon>
        <taxon>Gammaproteobacteria</taxon>
        <taxon>Cellvibrionales</taxon>
        <taxon>Cellvibrionaceae</taxon>
        <taxon>Exilibacterium</taxon>
    </lineage>
</organism>
<dbReference type="OrthoDB" id="9803764at2"/>
<evidence type="ECO:0000256" key="3">
    <source>
        <dbReference type="ARBA" id="ARBA00023163"/>
    </source>
</evidence>
<dbReference type="SUPFAM" id="SSF46689">
    <property type="entry name" value="Homeodomain-like"/>
    <property type="match status" value="2"/>
</dbReference>
<dbReference type="Pfam" id="PF01965">
    <property type="entry name" value="DJ-1_PfpI"/>
    <property type="match status" value="1"/>
</dbReference>
<accession>A0A545T8B9</accession>
<dbReference type="CDD" id="cd03138">
    <property type="entry name" value="GATase1_AraC_2"/>
    <property type="match status" value="1"/>
</dbReference>
<dbReference type="InterPro" id="IPR018060">
    <property type="entry name" value="HTH_AraC"/>
</dbReference>
<dbReference type="Gene3D" id="3.40.50.880">
    <property type="match status" value="1"/>
</dbReference>